<evidence type="ECO:0000256" key="3">
    <source>
        <dbReference type="SAM" id="SignalP"/>
    </source>
</evidence>
<feature type="compositionally biased region" description="Low complexity" evidence="2">
    <location>
        <begin position="128"/>
        <end position="141"/>
    </location>
</feature>
<accession>A0AAV1ICX8</accession>
<sequence length="206" mass="22549">MFFQAVPGSNPGISRPFIVGLVMLLLFLSMQTEWTPGNARQGAGKSINMPSSGPPSASDARESMKEKIILDLSLSNERLERENARLKQHVLDLRRAARACGCDLNATEADAAAAYPELGEALGLPAAAAAGEEGSQAPAPEHSQIHRPERHRQHALGETPERRRRYRRLLEARADAAWRAGCLSLESHVSLSRISWLFAARTARCF</sequence>
<keyword evidence="5" id="KW-1185">Reference proteome</keyword>
<feature type="region of interest" description="Disordered" evidence="2">
    <location>
        <begin position="128"/>
        <end position="161"/>
    </location>
</feature>
<protein>
    <submittedName>
        <fullName evidence="4">Uncharacterized protein</fullName>
    </submittedName>
</protein>
<dbReference type="AlphaFoldDB" id="A0AAV1ICX8"/>
<gene>
    <name evidence="4" type="ORF">CVIRNUC_006917</name>
</gene>
<feature type="region of interest" description="Disordered" evidence="2">
    <location>
        <begin position="38"/>
        <end position="62"/>
    </location>
</feature>
<keyword evidence="1" id="KW-0175">Coiled coil</keyword>
<name>A0AAV1ICX8_9CHLO</name>
<comment type="caution">
    <text evidence="4">The sequence shown here is derived from an EMBL/GenBank/DDBJ whole genome shotgun (WGS) entry which is preliminary data.</text>
</comment>
<dbReference type="Proteomes" id="UP001314263">
    <property type="component" value="Unassembled WGS sequence"/>
</dbReference>
<evidence type="ECO:0000313" key="5">
    <source>
        <dbReference type="Proteomes" id="UP001314263"/>
    </source>
</evidence>
<evidence type="ECO:0000313" key="4">
    <source>
        <dbReference type="EMBL" id="CAK0783718.1"/>
    </source>
</evidence>
<organism evidence="4 5">
    <name type="scientific">Coccomyxa viridis</name>
    <dbReference type="NCBI Taxonomy" id="1274662"/>
    <lineage>
        <taxon>Eukaryota</taxon>
        <taxon>Viridiplantae</taxon>
        <taxon>Chlorophyta</taxon>
        <taxon>core chlorophytes</taxon>
        <taxon>Trebouxiophyceae</taxon>
        <taxon>Trebouxiophyceae incertae sedis</taxon>
        <taxon>Coccomyxaceae</taxon>
        <taxon>Coccomyxa</taxon>
    </lineage>
</organism>
<feature type="chain" id="PRO_5043382046" evidence="3">
    <location>
        <begin position="33"/>
        <end position="206"/>
    </location>
</feature>
<feature type="signal peptide" evidence="3">
    <location>
        <begin position="1"/>
        <end position="32"/>
    </location>
</feature>
<dbReference type="EMBL" id="CAUYUE010000009">
    <property type="protein sequence ID" value="CAK0783718.1"/>
    <property type="molecule type" value="Genomic_DNA"/>
</dbReference>
<proteinExistence type="predicted"/>
<evidence type="ECO:0000256" key="2">
    <source>
        <dbReference type="SAM" id="MobiDB-lite"/>
    </source>
</evidence>
<evidence type="ECO:0000256" key="1">
    <source>
        <dbReference type="SAM" id="Coils"/>
    </source>
</evidence>
<reference evidence="4 5" key="1">
    <citation type="submission" date="2023-10" db="EMBL/GenBank/DDBJ databases">
        <authorList>
            <person name="Maclean D."/>
            <person name="Macfadyen A."/>
        </authorList>
    </citation>
    <scope>NUCLEOTIDE SEQUENCE [LARGE SCALE GENOMIC DNA]</scope>
</reference>
<feature type="coiled-coil region" evidence="1">
    <location>
        <begin position="69"/>
        <end position="96"/>
    </location>
</feature>
<keyword evidence="3" id="KW-0732">Signal</keyword>